<proteinExistence type="predicted"/>
<organism evidence="2 3">
    <name type="scientific">Salibacterium lacus</name>
    <dbReference type="NCBI Taxonomy" id="1898109"/>
    <lineage>
        <taxon>Bacteria</taxon>
        <taxon>Bacillati</taxon>
        <taxon>Bacillota</taxon>
        <taxon>Bacilli</taxon>
        <taxon>Bacillales</taxon>
        <taxon>Bacillaceae</taxon>
    </lineage>
</organism>
<evidence type="ECO:0000259" key="1">
    <source>
        <dbReference type="Pfam" id="PF18765"/>
    </source>
</evidence>
<reference evidence="3" key="1">
    <citation type="journal article" date="2019" name="Int. J. Syst. Evol. Microbiol.">
        <title>The Global Catalogue of Microorganisms (GCM) 10K type strain sequencing project: providing services to taxonomists for standard genome sequencing and annotation.</title>
        <authorList>
            <consortium name="The Broad Institute Genomics Platform"/>
            <consortium name="The Broad Institute Genome Sequencing Center for Infectious Disease"/>
            <person name="Wu L."/>
            <person name="Ma J."/>
        </authorList>
    </citation>
    <scope>NUCLEOTIDE SEQUENCE [LARGE SCALE GENOMIC DNA]</scope>
    <source>
        <strain evidence="3">KCTC 33792</strain>
    </source>
</reference>
<name>A0ABW5T4A8_9BACI</name>
<protein>
    <submittedName>
        <fullName evidence="2">Nucleotidyltransferase domain-containing protein</fullName>
    </submittedName>
</protein>
<dbReference type="Pfam" id="PF18765">
    <property type="entry name" value="Polbeta"/>
    <property type="match status" value="1"/>
</dbReference>
<keyword evidence="3" id="KW-1185">Reference proteome</keyword>
<dbReference type="InterPro" id="IPR041633">
    <property type="entry name" value="Polbeta"/>
</dbReference>
<evidence type="ECO:0000313" key="3">
    <source>
        <dbReference type="Proteomes" id="UP001597520"/>
    </source>
</evidence>
<dbReference type="Gene3D" id="3.30.460.10">
    <property type="entry name" value="Beta Polymerase, domain 2"/>
    <property type="match status" value="1"/>
</dbReference>
<dbReference type="InterPro" id="IPR043519">
    <property type="entry name" value="NT_sf"/>
</dbReference>
<dbReference type="RefSeq" id="WP_380713868.1">
    <property type="nucleotide sequence ID" value="NZ_JBHUML010000005.1"/>
</dbReference>
<accession>A0ABW5T4A8</accession>
<dbReference type="CDD" id="cd05403">
    <property type="entry name" value="NT_KNTase_like"/>
    <property type="match status" value="1"/>
</dbReference>
<comment type="caution">
    <text evidence="2">The sequence shown here is derived from an EMBL/GenBank/DDBJ whole genome shotgun (WGS) entry which is preliminary data.</text>
</comment>
<dbReference type="Proteomes" id="UP001597520">
    <property type="component" value="Unassembled WGS sequence"/>
</dbReference>
<gene>
    <name evidence="2" type="ORF">ACFSUB_13925</name>
</gene>
<feature type="domain" description="Polymerase beta nucleotidyltransferase" evidence="1">
    <location>
        <begin position="16"/>
        <end position="105"/>
    </location>
</feature>
<evidence type="ECO:0000313" key="2">
    <source>
        <dbReference type="EMBL" id="MFD2706560.1"/>
    </source>
</evidence>
<dbReference type="EMBL" id="JBHUML010000005">
    <property type="protein sequence ID" value="MFD2706560.1"/>
    <property type="molecule type" value="Genomic_DNA"/>
</dbReference>
<dbReference type="SUPFAM" id="SSF81301">
    <property type="entry name" value="Nucleotidyltransferase"/>
    <property type="match status" value="1"/>
</dbReference>
<sequence length="108" mass="12345">MMNNSFGITDKSYNLIQNALHQFPEIETVYIFGSRAMGYYRKGSDIDLAVAGEAVTEKVRGRLSTVLNEEIPIPYYVDVLHYEMIVESALKAHIDEEGKVFYEKSYVL</sequence>